<accession>A0A6J4VSJ0</accession>
<organism evidence="2">
    <name type="scientific">uncultured Thermomicrobiales bacterium</name>
    <dbReference type="NCBI Taxonomy" id="1645740"/>
    <lineage>
        <taxon>Bacteria</taxon>
        <taxon>Pseudomonadati</taxon>
        <taxon>Thermomicrobiota</taxon>
        <taxon>Thermomicrobia</taxon>
        <taxon>Thermomicrobiales</taxon>
        <taxon>environmental samples</taxon>
    </lineage>
</organism>
<feature type="compositionally biased region" description="Basic and acidic residues" evidence="1">
    <location>
        <begin position="112"/>
        <end position="121"/>
    </location>
</feature>
<feature type="compositionally biased region" description="Pro residues" evidence="1">
    <location>
        <begin position="131"/>
        <end position="140"/>
    </location>
</feature>
<proteinExistence type="predicted"/>
<dbReference type="AlphaFoldDB" id="A0A6J4VSJ0"/>
<name>A0A6J4VSJ0_9BACT</name>
<evidence type="ECO:0000256" key="1">
    <source>
        <dbReference type="SAM" id="MobiDB-lite"/>
    </source>
</evidence>
<feature type="compositionally biased region" description="Pro residues" evidence="1">
    <location>
        <begin position="90"/>
        <end position="101"/>
    </location>
</feature>
<dbReference type="EMBL" id="CADCWL010000263">
    <property type="protein sequence ID" value="CAA9586874.1"/>
    <property type="molecule type" value="Genomic_DNA"/>
</dbReference>
<gene>
    <name evidence="2" type="ORF">AVDCRST_MAG19-4974</name>
</gene>
<sequence>MSPAWVTQTLLPDGIADRKPEACALGTCSHQLCHGARGGSDHIAGGFLVGGDPDLAAKRLRVPGPIVARTGRLTDHLVDIVGPARGNDPPRYPPFLLPPGPSRTGPARPGRRTNDRVERAPRRERRRSKPPRPALPPGVV</sequence>
<evidence type="ECO:0000313" key="2">
    <source>
        <dbReference type="EMBL" id="CAA9586874.1"/>
    </source>
</evidence>
<feature type="region of interest" description="Disordered" evidence="1">
    <location>
        <begin position="80"/>
        <end position="140"/>
    </location>
</feature>
<protein>
    <submittedName>
        <fullName evidence="2">Uncharacterized protein</fullName>
    </submittedName>
</protein>
<reference evidence="2" key="1">
    <citation type="submission" date="2020-02" db="EMBL/GenBank/DDBJ databases">
        <authorList>
            <person name="Meier V. D."/>
        </authorList>
    </citation>
    <scope>NUCLEOTIDE SEQUENCE</scope>
    <source>
        <strain evidence="2">AVDCRST_MAG19</strain>
    </source>
</reference>